<dbReference type="GO" id="GO:0003677">
    <property type="term" value="F:DNA binding"/>
    <property type="evidence" value="ECO:0007669"/>
    <property type="project" value="InterPro"/>
</dbReference>
<dbReference type="InterPro" id="IPR037160">
    <property type="entry name" value="DNA_Pol_thumb_sf"/>
</dbReference>
<organism evidence="4">
    <name type="scientific">marine metagenome</name>
    <dbReference type="NCBI Taxonomy" id="408172"/>
    <lineage>
        <taxon>unclassified sequences</taxon>
        <taxon>metagenomes</taxon>
        <taxon>ecological metagenomes</taxon>
    </lineage>
</organism>
<dbReference type="InterPro" id="IPR043519">
    <property type="entry name" value="NT_sf"/>
</dbReference>
<keyword evidence="1" id="KW-0808">Transferase</keyword>
<evidence type="ECO:0000259" key="3">
    <source>
        <dbReference type="Pfam" id="PF14791"/>
    </source>
</evidence>
<accession>A0A382LBJ6</accession>
<feature type="domain" description="DNA polymerase beta thumb" evidence="3">
    <location>
        <begin position="74"/>
        <end position="103"/>
    </location>
</feature>
<sequence>VSVAGSLRRAKEIVKDIDIVISCTDPTAVSAAFVDAPDVVDVIGQGDRKTSVQLASGLQVDLRLVDDEHFATILHHFTGSKDHNVQLRTRALARGFRLNEYGL</sequence>
<dbReference type="PANTHER" id="PTHR11276">
    <property type="entry name" value="DNA POLYMERASE TYPE-X FAMILY MEMBER"/>
    <property type="match status" value="1"/>
</dbReference>
<protein>
    <recommendedName>
        <fullName evidence="3">DNA polymerase beta thumb domain-containing protein</fullName>
    </recommendedName>
</protein>
<evidence type="ECO:0000256" key="1">
    <source>
        <dbReference type="ARBA" id="ARBA00022679"/>
    </source>
</evidence>
<dbReference type="InterPro" id="IPR029398">
    <property type="entry name" value="PolB_thumb"/>
</dbReference>
<dbReference type="EMBL" id="UINC01085569">
    <property type="protein sequence ID" value="SVC33245.1"/>
    <property type="molecule type" value="Genomic_DNA"/>
</dbReference>
<dbReference type="InterPro" id="IPR022312">
    <property type="entry name" value="DNA_pol_X"/>
</dbReference>
<dbReference type="GO" id="GO:0006281">
    <property type="term" value="P:DNA repair"/>
    <property type="evidence" value="ECO:0007669"/>
    <property type="project" value="InterPro"/>
</dbReference>
<proteinExistence type="predicted"/>
<feature type="non-terminal residue" evidence="4">
    <location>
        <position position="1"/>
    </location>
</feature>
<dbReference type="Pfam" id="PF14791">
    <property type="entry name" value="DNA_pol_B_thumb"/>
    <property type="match status" value="1"/>
</dbReference>
<dbReference type="PANTHER" id="PTHR11276:SF28">
    <property type="entry name" value="DNA POLYMERASE LAMBDA"/>
    <property type="match status" value="1"/>
</dbReference>
<keyword evidence="2" id="KW-0548">Nucleotidyltransferase</keyword>
<evidence type="ECO:0000256" key="2">
    <source>
        <dbReference type="ARBA" id="ARBA00022695"/>
    </source>
</evidence>
<reference evidence="4" key="1">
    <citation type="submission" date="2018-05" db="EMBL/GenBank/DDBJ databases">
        <authorList>
            <person name="Lanie J.A."/>
            <person name="Ng W.-L."/>
            <person name="Kazmierczak K.M."/>
            <person name="Andrzejewski T.M."/>
            <person name="Davidsen T.M."/>
            <person name="Wayne K.J."/>
            <person name="Tettelin H."/>
            <person name="Glass J.I."/>
            <person name="Rusch D."/>
            <person name="Podicherti R."/>
            <person name="Tsui H.-C.T."/>
            <person name="Winkler M.E."/>
        </authorList>
    </citation>
    <scope>NUCLEOTIDE SEQUENCE</scope>
</reference>
<dbReference type="GO" id="GO:0003887">
    <property type="term" value="F:DNA-directed DNA polymerase activity"/>
    <property type="evidence" value="ECO:0007669"/>
    <property type="project" value="InterPro"/>
</dbReference>
<feature type="non-terminal residue" evidence="4">
    <location>
        <position position="103"/>
    </location>
</feature>
<dbReference type="Gene3D" id="3.30.460.10">
    <property type="entry name" value="Beta Polymerase, domain 2"/>
    <property type="match status" value="1"/>
</dbReference>
<dbReference type="SUPFAM" id="SSF81301">
    <property type="entry name" value="Nucleotidyltransferase"/>
    <property type="match status" value="1"/>
</dbReference>
<dbReference type="AlphaFoldDB" id="A0A382LBJ6"/>
<name>A0A382LBJ6_9ZZZZ</name>
<gene>
    <name evidence="4" type="ORF">METZ01_LOCUS286099</name>
</gene>
<dbReference type="Gene3D" id="3.30.210.10">
    <property type="entry name" value="DNA polymerase, thumb domain"/>
    <property type="match status" value="1"/>
</dbReference>
<evidence type="ECO:0000313" key="4">
    <source>
        <dbReference type="EMBL" id="SVC33245.1"/>
    </source>
</evidence>